<comment type="subcellular location">
    <subcellularLocation>
        <location evidence="1">Mitochondrion inner membrane</location>
        <topology evidence="1">Multi-pass membrane protein</topology>
    </subcellularLocation>
</comment>
<evidence type="ECO:0000256" key="11">
    <source>
        <dbReference type="ARBA" id="ARBA00023136"/>
    </source>
</evidence>
<protein>
    <submittedName>
        <fullName evidence="13">Succinate dehydrogenase (Ubiquinone) cytochrome b560 subunit</fullName>
    </submittedName>
</protein>
<evidence type="ECO:0000256" key="8">
    <source>
        <dbReference type="ARBA" id="ARBA00022989"/>
    </source>
</evidence>
<keyword evidence="6" id="KW-0999">Mitochondrion inner membrane</keyword>
<dbReference type="GO" id="GO:0009055">
    <property type="term" value="F:electron transfer activity"/>
    <property type="evidence" value="ECO:0007669"/>
    <property type="project" value="InterPro"/>
</dbReference>
<evidence type="ECO:0000313" key="14">
    <source>
        <dbReference type="Proteomes" id="UP000027920"/>
    </source>
</evidence>
<dbReference type="CDD" id="cd03499">
    <property type="entry name" value="SQR_TypeC_SdhC"/>
    <property type="match status" value="1"/>
</dbReference>
<keyword evidence="10" id="KW-0496">Mitochondrion</keyword>
<evidence type="ECO:0000256" key="6">
    <source>
        <dbReference type="ARBA" id="ARBA00022792"/>
    </source>
</evidence>
<dbReference type="InterPro" id="IPR018495">
    <property type="entry name" value="Succ_DH_cyt_bsu_CS"/>
</dbReference>
<evidence type="ECO:0000256" key="5">
    <source>
        <dbReference type="ARBA" id="ARBA00022723"/>
    </source>
</evidence>
<dbReference type="Pfam" id="PF01127">
    <property type="entry name" value="Sdh_cyt"/>
    <property type="match status" value="1"/>
</dbReference>
<dbReference type="EMBL" id="AMGV01000023">
    <property type="protein sequence ID" value="KEF51511.1"/>
    <property type="molecule type" value="Genomic_DNA"/>
</dbReference>
<dbReference type="SUPFAM" id="SSF81343">
    <property type="entry name" value="Fumarate reductase respiratory complex transmembrane subunits"/>
    <property type="match status" value="1"/>
</dbReference>
<feature type="transmembrane region" description="Helical" evidence="12">
    <location>
        <begin position="138"/>
        <end position="161"/>
    </location>
</feature>
<dbReference type="AlphaFoldDB" id="A0A072NV55"/>
<dbReference type="InterPro" id="IPR000701">
    <property type="entry name" value="SuccDH_FuR_B_TM-su"/>
</dbReference>
<dbReference type="PROSITE" id="PS01001">
    <property type="entry name" value="SDH_CYT_2"/>
    <property type="match status" value="1"/>
</dbReference>
<dbReference type="GO" id="GO:0046872">
    <property type="term" value="F:metal ion binding"/>
    <property type="evidence" value="ECO:0007669"/>
    <property type="project" value="UniProtKB-KW"/>
</dbReference>
<keyword evidence="9" id="KW-0408">Iron</keyword>
<dbReference type="OrthoDB" id="588261at2759"/>
<dbReference type="GeneID" id="25287322"/>
<dbReference type="InterPro" id="IPR014314">
    <property type="entry name" value="Succ_DH_cytb556"/>
</dbReference>
<evidence type="ECO:0000256" key="3">
    <source>
        <dbReference type="ARBA" id="ARBA00022617"/>
    </source>
</evidence>
<keyword evidence="4 12" id="KW-0812">Transmembrane</keyword>
<evidence type="ECO:0000256" key="4">
    <source>
        <dbReference type="ARBA" id="ARBA00022692"/>
    </source>
</evidence>
<dbReference type="FunFam" id="1.20.1300.10:FF:000008">
    <property type="entry name" value="Succinate dehydrogenase cytochrome b560 subunit"/>
    <property type="match status" value="1"/>
</dbReference>
<feature type="transmembrane region" description="Helical" evidence="12">
    <location>
        <begin position="219"/>
        <end position="240"/>
    </location>
</feature>
<proteinExistence type="inferred from homology"/>
<evidence type="ECO:0000256" key="2">
    <source>
        <dbReference type="ARBA" id="ARBA00007244"/>
    </source>
</evidence>
<keyword evidence="8 12" id="KW-1133">Transmembrane helix</keyword>
<dbReference type="STRING" id="1182545.A0A072NV55"/>
<evidence type="ECO:0000256" key="7">
    <source>
        <dbReference type="ARBA" id="ARBA00022946"/>
    </source>
</evidence>
<keyword evidence="11 12" id="KW-0472">Membrane</keyword>
<dbReference type="InterPro" id="IPR034804">
    <property type="entry name" value="SQR/QFR_C/D"/>
</dbReference>
<dbReference type="GO" id="GO:0005743">
    <property type="term" value="C:mitochondrial inner membrane"/>
    <property type="evidence" value="ECO:0007669"/>
    <property type="project" value="UniProtKB-SubCell"/>
</dbReference>
<evidence type="ECO:0000256" key="9">
    <source>
        <dbReference type="ARBA" id="ARBA00023004"/>
    </source>
</evidence>
<gene>
    <name evidence="13" type="ORF">A1O9_12428</name>
</gene>
<sequence length="241" mass="26056">MSATVFSRRALHATTRRLAAVNPSAYKKTPLALSRLPAPLAIATGQQIQIRHAPVLAGPGTRVVSQLRHLTNSIPAAKGHQIAEICEEKLTFNSNRQAASSTVSQTQGQEILAAQRRSRPVSPHLTIYRPQVTWYLSALNRITGCILSGSIYVFGAAYLAAPLFGWHLESASLAASFATLPILAKVGLKAFFAFPFTFHSFNGLRHLAWDTGRTLTNKQVIQTGWSVVGLSVVTALGLTFL</sequence>
<keyword evidence="14" id="KW-1185">Reference proteome</keyword>
<keyword evidence="5" id="KW-0479">Metal-binding</keyword>
<evidence type="ECO:0000256" key="12">
    <source>
        <dbReference type="SAM" id="Phobius"/>
    </source>
</evidence>
<feature type="transmembrane region" description="Helical" evidence="12">
    <location>
        <begin position="173"/>
        <end position="198"/>
    </location>
</feature>
<keyword evidence="3" id="KW-0349">Heme</keyword>
<dbReference type="GO" id="GO:0006099">
    <property type="term" value="P:tricarboxylic acid cycle"/>
    <property type="evidence" value="ECO:0007669"/>
    <property type="project" value="InterPro"/>
</dbReference>
<dbReference type="RefSeq" id="XP_013254101.1">
    <property type="nucleotide sequence ID" value="XM_013398647.1"/>
</dbReference>
<dbReference type="PANTHER" id="PTHR10978">
    <property type="entry name" value="SUCCINATE DEHYDROGENASE CYTOCHROME B560 SUBUNIT"/>
    <property type="match status" value="1"/>
</dbReference>
<comment type="caution">
    <text evidence="13">The sequence shown here is derived from an EMBL/GenBank/DDBJ whole genome shotgun (WGS) entry which is preliminary data.</text>
</comment>
<evidence type="ECO:0000256" key="10">
    <source>
        <dbReference type="ARBA" id="ARBA00023128"/>
    </source>
</evidence>
<evidence type="ECO:0000313" key="13">
    <source>
        <dbReference type="EMBL" id="KEF51511.1"/>
    </source>
</evidence>
<dbReference type="PANTHER" id="PTHR10978:SF5">
    <property type="entry name" value="SUCCINATE DEHYDROGENASE CYTOCHROME B560 SUBUNIT, MITOCHONDRIAL"/>
    <property type="match status" value="1"/>
</dbReference>
<dbReference type="Gene3D" id="1.20.1300.10">
    <property type="entry name" value="Fumarate reductase/succinate dehydrogenase, transmembrane subunit"/>
    <property type="match status" value="1"/>
</dbReference>
<dbReference type="NCBIfam" id="TIGR02970">
    <property type="entry name" value="succ_dehyd_cytB"/>
    <property type="match status" value="1"/>
</dbReference>
<comment type="similarity">
    <text evidence="2">Belongs to the cytochrome b560 family.</text>
</comment>
<dbReference type="GO" id="GO:0006121">
    <property type="term" value="P:mitochondrial electron transport, succinate to ubiquinone"/>
    <property type="evidence" value="ECO:0007669"/>
    <property type="project" value="TreeGrafter"/>
</dbReference>
<dbReference type="HOGENOM" id="CLU_094691_0_2_1"/>
<evidence type="ECO:0000256" key="1">
    <source>
        <dbReference type="ARBA" id="ARBA00004448"/>
    </source>
</evidence>
<dbReference type="VEuPathDB" id="FungiDB:A1O9_12428"/>
<name>A0A072NV55_9EURO</name>
<accession>A0A072NV55</accession>
<keyword evidence="7" id="KW-0809">Transit peptide</keyword>
<dbReference type="Proteomes" id="UP000027920">
    <property type="component" value="Unassembled WGS sequence"/>
</dbReference>
<organism evidence="13 14">
    <name type="scientific">Exophiala aquamarina CBS 119918</name>
    <dbReference type="NCBI Taxonomy" id="1182545"/>
    <lineage>
        <taxon>Eukaryota</taxon>
        <taxon>Fungi</taxon>
        <taxon>Dikarya</taxon>
        <taxon>Ascomycota</taxon>
        <taxon>Pezizomycotina</taxon>
        <taxon>Eurotiomycetes</taxon>
        <taxon>Chaetothyriomycetidae</taxon>
        <taxon>Chaetothyriales</taxon>
        <taxon>Herpotrichiellaceae</taxon>
        <taxon>Exophiala</taxon>
    </lineage>
</organism>
<reference evidence="13 14" key="1">
    <citation type="submission" date="2013-03" db="EMBL/GenBank/DDBJ databases">
        <title>The Genome Sequence of Exophiala aquamarina CBS 119918.</title>
        <authorList>
            <consortium name="The Broad Institute Genomics Platform"/>
            <person name="Cuomo C."/>
            <person name="de Hoog S."/>
            <person name="Gorbushina A."/>
            <person name="Walker B."/>
            <person name="Young S.K."/>
            <person name="Zeng Q."/>
            <person name="Gargeya S."/>
            <person name="Fitzgerald M."/>
            <person name="Haas B."/>
            <person name="Abouelleil A."/>
            <person name="Allen A.W."/>
            <person name="Alvarado L."/>
            <person name="Arachchi H.M."/>
            <person name="Berlin A.M."/>
            <person name="Chapman S.B."/>
            <person name="Gainer-Dewar J."/>
            <person name="Goldberg J."/>
            <person name="Griggs A."/>
            <person name="Gujja S."/>
            <person name="Hansen M."/>
            <person name="Howarth C."/>
            <person name="Imamovic A."/>
            <person name="Ireland A."/>
            <person name="Larimer J."/>
            <person name="McCowan C."/>
            <person name="Murphy C."/>
            <person name="Pearson M."/>
            <person name="Poon T.W."/>
            <person name="Priest M."/>
            <person name="Roberts A."/>
            <person name="Saif S."/>
            <person name="Shea T."/>
            <person name="Sisk P."/>
            <person name="Sykes S."/>
            <person name="Wortman J."/>
            <person name="Nusbaum C."/>
            <person name="Birren B."/>
        </authorList>
    </citation>
    <scope>NUCLEOTIDE SEQUENCE [LARGE SCALE GENOMIC DNA]</scope>
    <source>
        <strain evidence="13 14">CBS 119918</strain>
    </source>
</reference>
<keyword evidence="13" id="KW-0830">Ubiquinone</keyword>